<evidence type="ECO:0000259" key="8">
    <source>
        <dbReference type="SMART" id="SM00662"/>
    </source>
</evidence>
<comment type="catalytic activity">
    <reaction evidence="7">
        <text>RNA(n) + a ribonucleoside 5'-triphosphate = RNA(n+1) + diphosphate</text>
        <dbReference type="Rhea" id="RHEA:21248"/>
        <dbReference type="Rhea" id="RHEA-COMP:14527"/>
        <dbReference type="Rhea" id="RHEA-COMP:17342"/>
        <dbReference type="ChEBI" id="CHEBI:33019"/>
        <dbReference type="ChEBI" id="CHEBI:61557"/>
        <dbReference type="ChEBI" id="CHEBI:140395"/>
        <dbReference type="EC" id="2.7.7.6"/>
    </reaction>
</comment>
<dbReference type="SMART" id="SM00662">
    <property type="entry name" value="RPOLD"/>
    <property type="match status" value="1"/>
</dbReference>
<dbReference type="SUPFAM" id="SSF56553">
    <property type="entry name" value="Insert subdomain of RNA polymerase alpha subunit"/>
    <property type="match status" value="1"/>
</dbReference>
<dbReference type="GO" id="GO:0005737">
    <property type="term" value="C:cytoplasm"/>
    <property type="evidence" value="ECO:0007669"/>
    <property type="project" value="UniProtKB-ARBA"/>
</dbReference>
<evidence type="ECO:0000256" key="1">
    <source>
        <dbReference type="ARBA" id="ARBA00007123"/>
    </source>
</evidence>
<dbReference type="Gene3D" id="3.30.1360.10">
    <property type="entry name" value="RNA polymerase, RBP11-like subunit"/>
    <property type="match status" value="1"/>
</dbReference>
<dbReference type="EMBL" id="UINC01002521">
    <property type="protein sequence ID" value="SUZ97565.1"/>
    <property type="molecule type" value="Genomic_DNA"/>
</dbReference>
<dbReference type="SUPFAM" id="SSF55257">
    <property type="entry name" value="RBP11-like subunits of RNA polymerase"/>
    <property type="match status" value="1"/>
</dbReference>
<gene>
    <name evidence="9" type="ORF">METZ01_LOCUS50419</name>
</gene>
<dbReference type="Gene3D" id="1.10.150.20">
    <property type="entry name" value="5' to 3' exonuclease, C-terminal subdomain"/>
    <property type="match status" value="1"/>
</dbReference>
<evidence type="ECO:0000313" key="9">
    <source>
        <dbReference type="EMBL" id="SUZ97565.1"/>
    </source>
</evidence>
<dbReference type="InterPro" id="IPR011262">
    <property type="entry name" value="DNA-dir_RNA_pol_insert"/>
</dbReference>
<reference evidence="9" key="1">
    <citation type="submission" date="2018-05" db="EMBL/GenBank/DDBJ databases">
        <authorList>
            <person name="Lanie J.A."/>
            <person name="Ng W.-L."/>
            <person name="Kazmierczak K.M."/>
            <person name="Andrzejewski T.M."/>
            <person name="Davidsen T.M."/>
            <person name="Wayne K.J."/>
            <person name="Tettelin H."/>
            <person name="Glass J.I."/>
            <person name="Rusch D."/>
            <person name="Podicherti R."/>
            <person name="Tsui H.-C.T."/>
            <person name="Winkler M.E."/>
        </authorList>
    </citation>
    <scope>NUCLEOTIDE SEQUENCE</scope>
</reference>
<dbReference type="GO" id="GO:0006351">
    <property type="term" value="P:DNA-templated transcription"/>
    <property type="evidence" value="ECO:0007669"/>
    <property type="project" value="InterPro"/>
</dbReference>
<protein>
    <recommendedName>
        <fullName evidence="2">DNA-directed RNA polymerase</fullName>
        <ecNumber evidence="2">2.7.7.6</ecNumber>
    </recommendedName>
</protein>
<dbReference type="GO" id="GO:0046983">
    <property type="term" value="F:protein dimerization activity"/>
    <property type="evidence" value="ECO:0007669"/>
    <property type="project" value="InterPro"/>
</dbReference>
<dbReference type="NCBIfam" id="TIGR02027">
    <property type="entry name" value="rpoA"/>
    <property type="match status" value="1"/>
</dbReference>
<dbReference type="EC" id="2.7.7.6" evidence="2"/>
<dbReference type="NCBIfam" id="NF003513">
    <property type="entry name" value="PRK05182.1-2"/>
    <property type="match status" value="1"/>
</dbReference>
<dbReference type="InterPro" id="IPR036603">
    <property type="entry name" value="RBP11-like"/>
</dbReference>
<dbReference type="GO" id="GO:0003677">
    <property type="term" value="F:DNA binding"/>
    <property type="evidence" value="ECO:0007669"/>
    <property type="project" value="InterPro"/>
</dbReference>
<dbReference type="Gene3D" id="2.170.120.12">
    <property type="entry name" value="DNA-directed RNA polymerase, insert domain"/>
    <property type="match status" value="1"/>
</dbReference>
<dbReference type="InterPro" id="IPR011260">
    <property type="entry name" value="RNAP_asu_C"/>
</dbReference>
<dbReference type="NCBIfam" id="NF003519">
    <property type="entry name" value="PRK05182.2-5"/>
    <property type="match status" value="1"/>
</dbReference>
<dbReference type="AlphaFoldDB" id="A0A381S0C7"/>
<dbReference type="Pfam" id="PF03118">
    <property type="entry name" value="RNA_pol_A_CTD"/>
    <property type="match status" value="1"/>
</dbReference>
<accession>A0A381S0C7</accession>
<sequence>MSMLWKGFQRPKRLEVERETLTDRFGRFSAQPFERGFGTTVGNAVRRVLLSSIEGAAVVAVKIEGVQHEFSPIPGVVEDATDIILNVKQVPLRMHGEHPKTLSITSEKVGEIKARDIQTDSDVEILEPDAHIATIGEGGRLQMEMRVRQSRGYVSADKNFDDDLGIGWIPIDSVHSPIKKVNYLVEAARLGQTTDYEKITLDVWTNGSITPRDAVSLASKLIQDHLKIFISLDDPVEQAQDLSVEPPKLTSNENLEKSVEELELSVRSYNCLKNAEIRTISELVQKTEAEMLKTKNFGRKSLNEIKEILTNMGLSLGMRLDQTVPQPEAEPQSEIDPAV</sequence>
<name>A0A381S0C7_9ZZZZ</name>
<proteinExistence type="inferred from homology"/>
<dbReference type="GO" id="GO:0000428">
    <property type="term" value="C:DNA-directed RNA polymerase complex"/>
    <property type="evidence" value="ECO:0007669"/>
    <property type="project" value="UniProtKB-KW"/>
</dbReference>
<comment type="similarity">
    <text evidence="1">Belongs to the RNA polymerase alpha chain family.</text>
</comment>
<evidence type="ECO:0000256" key="7">
    <source>
        <dbReference type="ARBA" id="ARBA00048552"/>
    </source>
</evidence>
<keyword evidence="6" id="KW-0804">Transcription</keyword>
<evidence type="ECO:0000256" key="2">
    <source>
        <dbReference type="ARBA" id="ARBA00012418"/>
    </source>
</evidence>
<organism evidence="9">
    <name type="scientific">marine metagenome</name>
    <dbReference type="NCBI Taxonomy" id="408172"/>
    <lineage>
        <taxon>unclassified sequences</taxon>
        <taxon>metagenomes</taxon>
        <taxon>ecological metagenomes</taxon>
    </lineage>
</organism>
<keyword evidence="3" id="KW-0240">DNA-directed RNA polymerase</keyword>
<keyword evidence="5" id="KW-0548">Nucleotidyltransferase</keyword>
<dbReference type="Pfam" id="PF01000">
    <property type="entry name" value="RNA_pol_A_bac"/>
    <property type="match status" value="1"/>
</dbReference>
<dbReference type="HAMAP" id="MF_00059">
    <property type="entry name" value="RNApol_bact_RpoA"/>
    <property type="match status" value="1"/>
</dbReference>
<dbReference type="InterPro" id="IPR036643">
    <property type="entry name" value="RNApol_insert_sf"/>
</dbReference>
<dbReference type="SUPFAM" id="SSF47789">
    <property type="entry name" value="C-terminal domain of RNA polymerase alpha subunit"/>
    <property type="match status" value="1"/>
</dbReference>
<dbReference type="FunFam" id="2.170.120.12:FF:000001">
    <property type="entry name" value="DNA-directed RNA polymerase subunit alpha"/>
    <property type="match status" value="1"/>
</dbReference>
<dbReference type="Pfam" id="PF01193">
    <property type="entry name" value="RNA_pol_L"/>
    <property type="match status" value="1"/>
</dbReference>
<evidence type="ECO:0000256" key="3">
    <source>
        <dbReference type="ARBA" id="ARBA00022478"/>
    </source>
</evidence>
<dbReference type="GO" id="GO:0003899">
    <property type="term" value="F:DNA-directed RNA polymerase activity"/>
    <property type="evidence" value="ECO:0007669"/>
    <property type="project" value="UniProtKB-EC"/>
</dbReference>
<feature type="domain" description="DNA-directed RNA polymerase RpoA/D/Rpb3-type" evidence="8">
    <location>
        <begin position="25"/>
        <end position="232"/>
    </location>
</feature>
<dbReference type="CDD" id="cd06928">
    <property type="entry name" value="RNAP_alpha_NTD"/>
    <property type="match status" value="1"/>
</dbReference>
<evidence type="ECO:0000256" key="5">
    <source>
        <dbReference type="ARBA" id="ARBA00022695"/>
    </source>
</evidence>
<evidence type="ECO:0000256" key="4">
    <source>
        <dbReference type="ARBA" id="ARBA00022679"/>
    </source>
</evidence>
<dbReference type="InterPro" id="IPR011773">
    <property type="entry name" value="DNA-dir_RpoA"/>
</dbReference>
<dbReference type="InterPro" id="IPR011263">
    <property type="entry name" value="DNA-dir_RNA_pol_RpoA/D/Rpb3"/>
</dbReference>
<keyword evidence="4" id="KW-0808">Transferase</keyword>
<dbReference type="FunFam" id="1.10.150.20:FF:000001">
    <property type="entry name" value="DNA-directed RNA polymerase subunit alpha"/>
    <property type="match status" value="1"/>
</dbReference>
<evidence type="ECO:0000256" key="6">
    <source>
        <dbReference type="ARBA" id="ARBA00023163"/>
    </source>
</evidence>